<feature type="domain" description="EF-hand" evidence="3">
    <location>
        <begin position="36"/>
        <end position="71"/>
    </location>
</feature>
<dbReference type="AlphaFoldDB" id="A0A8D2JGR7"/>
<dbReference type="PROSITE" id="PS00303">
    <property type="entry name" value="S100_CABP"/>
    <property type="match status" value="1"/>
</dbReference>
<keyword evidence="2" id="KW-0106">Calcium</keyword>
<dbReference type="PROSITE" id="PS00018">
    <property type="entry name" value="EF_HAND_1"/>
    <property type="match status" value="1"/>
</dbReference>
<evidence type="ECO:0000256" key="2">
    <source>
        <dbReference type="ARBA" id="ARBA00022837"/>
    </source>
</evidence>
<sequence>FHVVLRPGEKPQCCVSHFLVSQALKGQESTNLVLFLATSGTELIFQMLDINGDGMLDFNEYLLLLFNSAKACYRHLQKRPSEPRV</sequence>
<evidence type="ECO:0000313" key="4">
    <source>
        <dbReference type="Ensembl" id="ENSVKKP00000009677.1"/>
    </source>
</evidence>
<dbReference type="InterPro" id="IPR011992">
    <property type="entry name" value="EF-hand-dom_pair"/>
</dbReference>
<reference evidence="4" key="1">
    <citation type="submission" date="2025-08" db="UniProtKB">
        <authorList>
            <consortium name="Ensembl"/>
        </authorList>
    </citation>
    <scope>IDENTIFICATION</scope>
</reference>
<dbReference type="SUPFAM" id="SSF47473">
    <property type="entry name" value="EF-hand"/>
    <property type="match status" value="1"/>
</dbReference>
<accession>A0A8D2JGR7</accession>
<dbReference type="Ensembl" id="ENSVKKT00000009918.1">
    <property type="protein sequence ID" value="ENSVKKP00000009677.1"/>
    <property type="gene ID" value="ENSVKKG00000006826.1"/>
</dbReference>
<keyword evidence="1" id="KW-0479">Metal-binding</keyword>
<organism evidence="4 5">
    <name type="scientific">Varanus komodoensis</name>
    <name type="common">Komodo dragon</name>
    <dbReference type="NCBI Taxonomy" id="61221"/>
    <lineage>
        <taxon>Eukaryota</taxon>
        <taxon>Metazoa</taxon>
        <taxon>Chordata</taxon>
        <taxon>Craniata</taxon>
        <taxon>Vertebrata</taxon>
        <taxon>Euteleostomi</taxon>
        <taxon>Lepidosauria</taxon>
        <taxon>Squamata</taxon>
        <taxon>Bifurcata</taxon>
        <taxon>Unidentata</taxon>
        <taxon>Episquamata</taxon>
        <taxon>Toxicofera</taxon>
        <taxon>Anguimorpha</taxon>
        <taxon>Paleoanguimorpha</taxon>
        <taxon>Varanoidea</taxon>
        <taxon>Varanidae</taxon>
        <taxon>Varanus</taxon>
    </lineage>
</organism>
<evidence type="ECO:0000256" key="1">
    <source>
        <dbReference type="ARBA" id="ARBA00022723"/>
    </source>
</evidence>
<evidence type="ECO:0000259" key="3">
    <source>
        <dbReference type="PROSITE" id="PS50222"/>
    </source>
</evidence>
<protein>
    <recommendedName>
        <fullName evidence="3">EF-hand domain-containing protein</fullName>
    </recommendedName>
</protein>
<dbReference type="Gene3D" id="1.10.238.10">
    <property type="entry name" value="EF-hand"/>
    <property type="match status" value="1"/>
</dbReference>
<dbReference type="GO" id="GO:0005509">
    <property type="term" value="F:calcium ion binding"/>
    <property type="evidence" value="ECO:0007669"/>
    <property type="project" value="InterPro"/>
</dbReference>
<dbReference type="InterPro" id="IPR002048">
    <property type="entry name" value="EF_hand_dom"/>
</dbReference>
<dbReference type="InterPro" id="IPR001751">
    <property type="entry name" value="S100/CaBP7/8-like_CS"/>
</dbReference>
<dbReference type="InterPro" id="IPR018247">
    <property type="entry name" value="EF_Hand_1_Ca_BS"/>
</dbReference>
<name>A0A8D2JGR7_VARKO</name>
<proteinExistence type="predicted"/>
<keyword evidence="5" id="KW-1185">Reference proteome</keyword>
<dbReference type="PROSITE" id="PS50222">
    <property type="entry name" value="EF_HAND_2"/>
    <property type="match status" value="1"/>
</dbReference>
<dbReference type="Proteomes" id="UP000694545">
    <property type="component" value="Unplaced"/>
</dbReference>
<evidence type="ECO:0000313" key="5">
    <source>
        <dbReference type="Proteomes" id="UP000694545"/>
    </source>
</evidence>
<reference evidence="4" key="2">
    <citation type="submission" date="2025-09" db="UniProtKB">
        <authorList>
            <consortium name="Ensembl"/>
        </authorList>
    </citation>
    <scope>IDENTIFICATION</scope>
</reference>